<dbReference type="InterPro" id="IPR010428">
    <property type="entry name" value="Zincin_1"/>
</dbReference>
<reference evidence="1 2" key="1">
    <citation type="submission" date="2018-11" db="EMBL/GenBank/DDBJ databases">
        <title>Gemmobacter sp. nov., YIM 102744-1 draft genome.</title>
        <authorList>
            <person name="Li G."/>
            <person name="Jiang Y."/>
        </authorList>
    </citation>
    <scope>NUCLEOTIDE SEQUENCE [LARGE SCALE GENOMIC DNA]</scope>
    <source>
        <strain evidence="1 2">YIM 102744-1</strain>
    </source>
</reference>
<evidence type="ECO:0000313" key="1">
    <source>
        <dbReference type="EMBL" id="RRH73466.1"/>
    </source>
</evidence>
<comment type="caution">
    <text evidence="1">The sequence shown here is derived from an EMBL/GenBank/DDBJ whole genome shotgun (WGS) entry which is preliminary data.</text>
</comment>
<dbReference type="SUPFAM" id="SSF55486">
    <property type="entry name" value="Metalloproteases ('zincins'), catalytic domain"/>
    <property type="match status" value="1"/>
</dbReference>
<keyword evidence="2" id="KW-1185">Reference proteome</keyword>
<dbReference type="RefSeq" id="WP_124965472.1">
    <property type="nucleotide sequence ID" value="NZ_RRAZ01000018.1"/>
</dbReference>
<sequence length="141" mass="15896">MSQTDTAFTALNFAAPDLADLEALAREALAQLPDFCREAAQAIALRVVDFAPQEMLAELEVEDPFEITGLYDGVPLTEKATLDQPQQPDAIWLFRRPILEEWIERGDVGLSDLLAHVLVHELAHHFGWSDEDIAAIDRWWE</sequence>
<protein>
    <submittedName>
        <fullName evidence="1">Metallopeptidase family protein</fullName>
    </submittedName>
</protein>
<gene>
    <name evidence="1" type="ORF">EG244_13245</name>
</gene>
<dbReference type="EMBL" id="RRAZ01000018">
    <property type="protein sequence ID" value="RRH73466.1"/>
    <property type="molecule type" value="Genomic_DNA"/>
</dbReference>
<dbReference type="Pfam" id="PF06262">
    <property type="entry name" value="Zincin_1"/>
    <property type="match status" value="1"/>
</dbReference>
<dbReference type="AlphaFoldDB" id="A0A3P3DIC4"/>
<dbReference type="Proteomes" id="UP000282125">
    <property type="component" value="Unassembled WGS sequence"/>
</dbReference>
<dbReference type="Gene3D" id="3.30.2010.20">
    <property type="match status" value="1"/>
</dbReference>
<dbReference type="OrthoDB" id="9806895at2"/>
<accession>A0A3P3DIC4</accession>
<evidence type="ECO:0000313" key="2">
    <source>
        <dbReference type="Proteomes" id="UP000282125"/>
    </source>
</evidence>
<name>A0A3P3DIC4_9RHOB</name>
<proteinExistence type="predicted"/>
<organism evidence="1 2">
    <name type="scientific">Falsigemmobacter faecalis</name>
    <dbReference type="NCBI Taxonomy" id="2488730"/>
    <lineage>
        <taxon>Bacteria</taxon>
        <taxon>Pseudomonadati</taxon>
        <taxon>Pseudomonadota</taxon>
        <taxon>Alphaproteobacteria</taxon>
        <taxon>Rhodobacterales</taxon>
        <taxon>Paracoccaceae</taxon>
        <taxon>Falsigemmobacter</taxon>
    </lineage>
</organism>
<dbReference type="InterPro" id="IPR038555">
    <property type="entry name" value="Zincin_1_sf"/>
</dbReference>
<dbReference type="CDD" id="cd12952">
    <property type="entry name" value="MMP_ACEL2062"/>
    <property type="match status" value="1"/>
</dbReference>